<evidence type="ECO:0000256" key="6">
    <source>
        <dbReference type="ARBA" id="ARBA00030030"/>
    </source>
</evidence>
<dbReference type="Gene3D" id="3.90.1140.10">
    <property type="entry name" value="Cyclic phosphodiesterase"/>
    <property type="match status" value="1"/>
</dbReference>
<dbReference type="STRING" id="27342.A0A0H2RB84"/>
<dbReference type="Proteomes" id="UP000053477">
    <property type="component" value="Unassembled WGS sequence"/>
</dbReference>
<dbReference type="GO" id="GO:0034477">
    <property type="term" value="P:U6 snRNA 3'-end processing"/>
    <property type="evidence" value="ECO:0007669"/>
    <property type="project" value="InterPro"/>
</dbReference>
<keyword evidence="4" id="KW-0539">Nucleus</keyword>
<dbReference type="AlphaFoldDB" id="A0A0H2RB84"/>
<keyword evidence="8" id="KW-1185">Reference proteome</keyword>
<dbReference type="PANTHER" id="PTHR13522:SF3">
    <property type="entry name" value="U6 SNRNA PHOSPHODIESTERASE 1"/>
    <property type="match status" value="1"/>
</dbReference>
<accession>A0A0H2RB84</accession>
<keyword evidence="3" id="KW-0456">Lyase</keyword>
<dbReference type="GO" id="GO:0005634">
    <property type="term" value="C:nucleus"/>
    <property type="evidence" value="ECO:0007669"/>
    <property type="project" value="TreeGrafter"/>
</dbReference>
<evidence type="ECO:0000256" key="3">
    <source>
        <dbReference type="ARBA" id="ARBA00023239"/>
    </source>
</evidence>
<dbReference type="OrthoDB" id="49151at2759"/>
<evidence type="ECO:0000256" key="2">
    <source>
        <dbReference type="ARBA" id="ARBA00022801"/>
    </source>
</evidence>
<evidence type="ECO:0000256" key="5">
    <source>
        <dbReference type="ARBA" id="ARBA00029543"/>
    </source>
</evidence>
<proteinExistence type="predicted"/>
<organism evidence="7 8">
    <name type="scientific">Schizopora paradoxa</name>
    <dbReference type="NCBI Taxonomy" id="27342"/>
    <lineage>
        <taxon>Eukaryota</taxon>
        <taxon>Fungi</taxon>
        <taxon>Dikarya</taxon>
        <taxon>Basidiomycota</taxon>
        <taxon>Agaricomycotina</taxon>
        <taxon>Agaricomycetes</taxon>
        <taxon>Hymenochaetales</taxon>
        <taxon>Schizoporaceae</taxon>
        <taxon>Schizopora</taxon>
    </lineage>
</organism>
<keyword evidence="2" id="KW-0378">Hydrolase</keyword>
<dbReference type="GO" id="GO:0016829">
    <property type="term" value="F:lyase activity"/>
    <property type="evidence" value="ECO:0007669"/>
    <property type="project" value="UniProtKB-KW"/>
</dbReference>
<name>A0A0H2RB84_9AGAM</name>
<evidence type="ECO:0000256" key="1">
    <source>
        <dbReference type="ARBA" id="ARBA00022722"/>
    </source>
</evidence>
<dbReference type="FunCoup" id="A0A0H2RB84">
    <property type="interactions" value="180"/>
</dbReference>
<dbReference type="GO" id="GO:0000175">
    <property type="term" value="F:3'-5'-RNA exonuclease activity"/>
    <property type="evidence" value="ECO:0007669"/>
    <property type="project" value="TreeGrafter"/>
</dbReference>
<reference evidence="7 8" key="1">
    <citation type="submission" date="2015-04" db="EMBL/GenBank/DDBJ databases">
        <title>Complete genome sequence of Schizopora paradoxa KUC8140, a cosmopolitan wood degrader in East Asia.</title>
        <authorList>
            <consortium name="DOE Joint Genome Institute"/>
            <person name="Min B."/>
            <person name="Park H."/>
            <person name="Jang Y."/>
            <person name="Kim J.-J."/>
            <person name="Kim K.H."/>
            <person name="Pangilinan J."/>
            <person name="Lipzen A."/>
            <person name="Riley R."/>
            <person name="Grigoriev I.V."/>
            <person name="Spatafora J.W."/>
            <person name="Choi I.-G."/>
        </authorList>
    </citation>
    <scope>NUCLEOTIDE SEQUENCE [LARGE SCALE GENOMIC DNA]</scope>
    <source>
        <strain evidence="7 8">KUC8140</strain>
    </source>
</reference>
<dbReference type="PANTHER" id="PTHR13522">
    <property type="entry name" value="U6 SNRNA PHOSPHODIESTERASE 1"/>
    <property type="match status" value="1"/>
</dbReference>
<dbReference type="InParanoid" id="A0A0H2RB84"/>
<evidence type="ECO:0000313" key="7">
    <source>
        <dbReference type="EMBL" id="KLO08662.1"/>
    </source>
</evidence>
<keyword evidence="1" id="KW-0540">Nuclease</keyword>
<evidence type="ECO:0000313" key="8">
    <source>
        <dbReference type="Proteomes" id="UP000053477"/>
    </source>
</evidence>
<evidence type="ECO:0000256" key="4">
    <source>
        <dbReference type="ARBA" id="ARBA00023242"/>
    </source>
</evidence>
<dbReference type="Pfam" id="PF09749">
    <property type="entry name" value="HVSL"/>
    <property type="match status" value="1"/>
</dbReference>
<dbReference type="InterPro" id="IPR027521">
    <property type="entry name" value="Usb1"/>
</dbReference>
<dbReference type="EMBL" id="KQ086082">
    <property type="protein sequence ID" value="KLO08662.1"/>
    <property type="molecule type" value="Genomic_DNA"/>
</dbReference>
<gene>
    <name evidence="7" type="ORF">SCHPADRAFT_922568</name>
</gene>
<protein>
    <recommendedName>
        <fullName evidence="5">U6 snRNA phosphodiesterase 1</fullName>
    </recommendedName>
    <alternativeName>
        <fullName evidence="6">3'-5' RNA exonuclease USB1</fullName>
    </alternativeName>
</protein>
<sequence length="264" mass="30024">MDLIATYDSSDGSENEHELIPTRKLPKPSVSLIPNQPTANPLLHQGRIRSTPHVEGQFASFVYISVHIDVNLQRFLEEIALYAMERVPTLQSVWLGGTTSSDRELHISLTRPIYLFHHQRDEFIRAVKATADSISEFNGSFATFATFNNDERSRSFVGLEIGAGHEILRDISKSLEKALQFLRQEVYYLEPRFHASFSWALLETNDERGEELRDLYPTILELPSTLVPDLTSNYGDKLTGKVGTFHVDSLHCKIGKQVHRFPLE</sequence>